<dbReference type="AlphaFoldDB" id="N8VFF6"/>
<dbReference type="RefSeq" id="WP_004784817.1">
    <property type="nucleotide sequence ID" value="NZ_CP078027.1"/>
</dbReference>
<evidence type="ECO:0000256" key="1">
    <source>
        <dbReference type="SAM" id="Phobius"/>
    </source>
</evidence>
<dbReference type="Proteomes" id="UP000013070">
    <property type="component" value="Unassembled WGS sequence"/>
</dbReference>
<accession>N8VFF6</accession>
<proteinExistence type="predicted"/>
<protein>
    <submittedName>
        <fullName evidence="2">Uncharacterized protein</fullName>
    </submittedName>
</protein>
<organism evidence="2 3">
    <name type="scientific">Acinetobacter variabilis</name>
    <dbReference type="NCBI Taxonomy" id="70346"/>
    <lineage>
        <taxon>Bacteria</taxon>
        <taxon>Pseudomonadati</taxon>
        <taxon>Pseudomonadota</taxon>
        <taxon>Gammaproteobacteria</taxon>
        <taxon>Moraxellales</taxon>
        <taxon>Moraxellaceae</taxon>
        <taxon>Acinetobacter</taxon>
    </lineage>
</organism>
<gene>
    <name evidence="2" type="ORF">F969_02755</name>
</gene>
<feature type="transmembrane region" description="Helical" evidence="1">
    <location>
        <begin position="9"/>
        <end position="27"/>
    </location>
</feature>
<keyword evidence="1" id="KW-0472">Membrane</keyword>
<evidence type="ECO:0000313" key="2">
    <source>
        <dbReference type="EMBL" id="ENU98325.1"/>
    </source>
</evidence>
<keyword evidence="1" id="KW-0812">Transmembrane</keyword>
<name>N8VFF6_9GAMM</name>
<comment type="caution">
    <text evidence="2">The sequence shown here is derived from an EMBL/GenBank/DDBJ whole genome shotgun (WGS) entry which is preliminary data.</text>
</comment>
<dbReference type="HOGENOM" id="CLU_089870_1_0_6"/>
<dbReference type="eggNOG" id="ENOG5033CAE">
    <property type="taxonomic scope" value="Bacteria"/>
</dbReference>
<sequence length="271" mass="31539">MDKIFSKNIVGSISILWIVFIFCLLIIKRGTLTGLELNAIGDFIAGTFAPLGFFWLVAGFYQQGEGLRQNSEALKMQAKELNTSSKALLAQVKEMQASVEQQTRLAAVYEEELKQKHFEVQPYFEYDFNMSNNYEVDEPIYDENDNIIDTYIDKRIEFQLKITNLGELARNLIVRSRKGQPDIQKRLYKFENSQTCNITFEIDGQCAYEFLEGKFDFSRLFKVVYQDIYGRSYEQYISCNVYSNIDCETEQVYIDTKCEIINKEEALARKV</sequence>
<reference evidence="2 3" key="1">
    <citation type="submission" date="2013-02" db="EMBL/GenBank/DDBJ databases">
        <title>The Genome Sequence of Acinetobacter sp. NIPH 899.</title>
        <authorList>
            <consortium name="The Broad Institute Genome Sequencing Platform"/>
            <consortium name="The Broad Institute Genome Sequencing Center for Infectious Disease"/>
            <person name="Cerqueira G."/>
            <person name="Feldgarden M."/>
            <person name="Courvalin P."/>
            <person name="Perichon B."/>
            <person name="Grillot-Courvalin C."/>
            <person name="Clermont D."/>
            <person name="Rocha E."/>
            <person name="Yoon E.-J."/>
            <person name="Nemec A."/>
            <person name="Walker B."/>
            <person name="Young S.K."/>
            <person name="Zeng Q."/>
            <person name="Gargeya S."/>
            <person name="Fitzgerald M."/>
            <person name="Haas B."/>
            <person name="Abouelleil A."/>
            <person name="Alvarado L."/>
            <person name="Arachchi H.M."/>
            <person name="Berlin A.M."/>
            <person name="Chapman S.B."/>
            <person name="Dewar J."/>
            <person name="Goldberg J."/>
            <person name="Griggs A."/>
            <person name="Gujja S."/>
            <person name="Hansen M."/>
            <person name="Howarth C."/>
            <person name="Imamovic A."/>
            <person name="Larimer J."/>
            <person name="McCowan C."/>
            <person name="Murphy C."/>
            <person name="Neiman D."/>
            <person name="Pearson M."/>
            <person name="Priest M."/>
            <person name="Roberts A."/>
            <person name="Saif S."/>
            <person name="Shea T."/>
            <person name="Sisk P."/>
            <person name="Sykes S."/>
            <person name="Wortman J."/>
            <person name="Nusbaum C."/>
            <person name="Birren B."/>
        </authorList>
    </citation>
    <scope>NUCLEOTIDE SEQUENCE [LARGE SCALE GENOMIC DNA]</scope>
    <source>
        <strain evidence="2 3">NIPH 899</strain>
    </source>
</reference>
<feature type="transmembrane region" description="Helical" evidence="1">
    <location>
        <begin position="39"/>
        <end position="61"/>
    </location>
</feature>
<dbReference type="EMBL" id="APPE01000067">
    <property type="protein sequence ID" value="ENU98325.1"/>
    <property type="molecule type" value="Genomic_DNA"/>
</dbReference>
<keyword evidence="3" id="KW-1185">Reference proteome</keyword>
<evidence type="ECO:0000313" key="3">
    <source>
        <dbReference type="Proteomes" id="UP000013070"/>
    </source>
</evidence>
<dbReference type="PATRIC" id="fig|1217710.3.peg.2631"/>
<keyword evidence="1" id="KW-1133">Transmembrane helix</keyword>